<feature type="transmembrane region" description="Helical" evidence="1">
    <location>
        <begin position="342"/>
        <end position="363"/>
    </location>
</feature>
<feature type="transmembrane region" description="Helical" evidence="1">
    <location>
        <begin position="318"/>
        <end position="335"/>
    </location>
</feature>
<feature type="transmembrane region" description="Helical" evidence="1">
    <location>
        <begin position="296"/>
        <end position="312"/>
    </location>
</feature>
<feature type="transmembrane region" description="Helical" evidence="1">
    <location>
        <begin position="253"/>
        <end position="275"/>
    </location>
</feature>
<feature type="transmembrane region" description="Helical" evidence="1">
    <location>
        <begin position="120"/>
        <end position="139"/>
    </location>
</feature>
<sequence length="498" mass="56450">MSSSAALVVFLVVSIVLLYFVSKFSSLNFREIETPRNHVREDEKVSIAALTLLFVSIFASIYLSTYNFTSFGVDYDSMSVQLNFLIKNEIKFQMWNGRFFPLSHVDNAILLKVFNSFTALKFYLIVHFISLLAIAYFAFDFIPKNRRLVFLSLVAIAPPVVNIYSSAIYSERNILLLLCASVLFLRLGMRGVLSKKLALHLSLSSFLISLYFKETTILYVGSFLGLFFILINVKALKALNYSVFIDYLKSPLSYIETIFLIPCLLWLLSFFLLGGELNPEYVAKRDNSLTEYVGKNYLELTVISAILVFMTLRAQFDLYTVLILSCVPVALYCLLVSQSMGAYNIFTYYNYLIYLVFALYIISTGKSKFLTLVPIVFVVFTAITITGFVEFTRKVNMRNKVVSDAVEIIKNETLSIDLGEPWKERNLARFILYKANQGHINHLTGHDLFCKDANLYDENTTCTTGELPPGCKTLINAKISSDQPETLEIIVAGHEGCN</sequence>
<evidence type="ECO:0000313" key="3">
    <source>
        <dbReference type="Proteomes" id="UP000509458"/>
    </source>
</evidence>
<feature type="transmembrane region" description="Helical" evidence="1">
    <location>
        <begin position="174"/>
        <end position="193"/>
    </location>
</feature>
<dbReference type="RefSeq" id="WP_179983073.1">
    <property type="nucleotide sequence ID" value="NZ_LR812090.1"/>
</dbReference>
<proteinExistence type="predicted"/>
<accession>A0A6T9Y0M9</accession>
<evidence type="ECO:0000313" key="2">
    <source>
        <dbReference type="EMBL" id="CAB9493555.1"/>
    </source>
</evidence>
<dbReference type="EMBL" id="LR812090">
    <property type="protein sequence ID" value="CAB9493555.1"/>
    <property type="molecule type" value="Genomic_DNA"/>
</dbReference>
<feature type="transmembrane region" description="Helical" evidence="1">
    <location>
        <begin position="214"/>
        <end position="233"/>
    </location>
</feature>
<organism evidence="2 3">
    <name type="scientific">Alteromonas macleodii</name>
    <name type="common">Pseudoalteromonas macleodii</name>
    <dbReference type="NCBI Taxonomy" id="28108"/>
    <lineage>
        <taxon>Bacteria</taxon>
        <taxon>Pseudomonadati</taxon>
        <taxon>Pseudomonadota</taxon>
        <taxon>Gammaproteobacteria</taxon>
        <taxon>Alteromonadales</taxon>
        <taxon>Alteromonadaceae</taxon>
        <taxon>Alteromonas/Salinimonas group</taxon>
        <taxon>Alteromonas</taxon>
    </lineage>
</organism>
<keyword evidence="1" id="KW-1133">Transmembrane helix</keyword>
<name>A0A6T9Y0M9_ALTMA</name>
<feature type="transmembrane region" description="Helical" evidence="1">
    <location>
        <begin position="45"/>
        <end position="63"/>
    </location>
</feature>
<dbReference type="AlphaFoldDB" id="A0A6T9Y0M9"/>
<feature type="transmembrane region" description="Helical" evidence="1">
    <location>
        <begin position="369"/>
        <end position="391"/>
    </location>
</feature>
<dbReference type="Proteomes" id="UP000509458">
    <property type="component" value="Chromosome"/>
</dbReference>
<gene>
    <name evidence="2" type="ORF">ALFOR1_30475</name>
</gene>
<feature type="transmembrane region" description="Helical" evidence="1">
    <location>
        <begin position="148"/>
        <end position="168"/>
    </location>
</feature>
<protein>
    <submittedName>
        <fullName evidence="2">Uncharacterized protein</fullName>
    </submittedName>
</protein>
<feature type="transmembrane region" description="Helical" evidence="1">
    <location>
        <begin position="6"/>
        <end position="24"/>
    </location>
</feature>
<reference evidence="2 3" key="1">
    <citation type="submission" date="2020-06" db="EMBL/GenBank/DDBJ databases">
        <authorList>
            <person name="Duchaud E."/>
        </authorList>
    </citation>
    <scope>NUCLEOTIDE SEQUENCE [LARGE SCALE GENOMIC DNA]</scope>
    <source>
        <strain evidence="2">Alteromonas fortis</strain>
    </source>
</reference>
<evidence type="ECO:0000256" key="1">
    <source>
        <dbReference type="SAM" id="Phobius"/>
    </source>
</evidence>
<keyword evidence="1" id="KW-0812">Transmembrane</keyword>
<keyword evidence="1" id="KW-0472">Membrane</keyword>